<dbReference type="Proteomes" id="UP000234857">
    <property type="component" value="Unassembled WGS sequence"/>
</dbReference>
<accession>A0A2N5Z9S5</accession>
<evidence type="ECO:0000256" key="9">
    <source>
        <dbReference type="SAM" id="Phobius"/>
    </source>
</evidence>
<protein>
    <recommendedName>
        <fullName evidence="10">Bacterial sugar transferase domain-containing protein</fullName>
    </recommendedName>
</protein>
<sequence>MRRYIFRLLLLITDIVAYFISFFIVFFCFSKTTLKFDYTPNLLILNLVIFIVFMFIEETYSLREEDFIKRSFYIAKGVFLSFIISLLFLYNVKNNLYPIIFIFLWYLGLFFIVVNLRLIMEKIVIRFNVYFRKTLLILTDNSDKKDFLDIFGRGKNKVNRVCSVLKPDVVLDMSEEDINDHIKKKGISQVIIFSRKIGFDDLMKVEEKFEGKVYFIKVVPDITQLQLAEMEVMYINERLVLENRQKLLSPYRKLLKRIMDIILSFIFIILFSPIMFITAVLIKLESRGPIFFCQNRLGKDKKSFKVIKFRSMFIDAEERLERMIAEDEKIRKEYGKYAKLKNDPRITKVGKVIRKLSIDELPQFFNVFLGHMSVMGPRPYLLSELDKMGSKANTILASKPGITGLWQIRGRNALTFDERVQLESFYIKNWSLWLDIVILAVTPYVVIFKRKTG</sequence>
<evidence type="ECO:0000256" key="1">
    <source>
        <dbReference type="ARBA" id="ARBA00004141"/>
    </source>
</evidence>
<dbReference type="GO" id="GO:0016780">
    <property type="term" value="F:phosphotransferase activity, for other substituted phosphate groups"/>
    <property type="evidence" value="ECO:0007669"/>
    <property type="project" value="TreeGrafter"/>
</dbReference>
<reference evidence="11 12" key="1">
    <citation type="submission" date="2017-11" db="EMBL/GenBank/DDBJ databases">
        <title>Genome-resolved metagenomics identifies genetic mobility, metabolic interactions, and unexpected diversity in perchlorate-reducing communities.</title>
        <authorList>
            <person name="Barnum T.P."/>
            <person name="Figueroa I.A."/>
            <person name="Carlstrom C.I."/>
            <person name="Lucas L.N."/>
            <person name="Engelbrektson A.L."/>
            <person name="Coates J.D."/>
        </authorList>
    </citation>
    <scope>NUCLEOTIDE SEQUENCE [LARGE SCALE GENOMIC DNA]</scope>
    <source>
        <strain evidence="11">BM706</strain>
    </source>
</reference>
<dbReference type="GO" id="GO:0005886">
    <property type="term" value="C:plasma membrane"/>
    <property type="evidence" value="ECO:0007669"/>
    <property type="project" value="UniProtKB-SubCell"/>
</dbReference>
<evidence type="ECO:0000256" key="6">
    <source>
        <dbReference type="ARBA" id="ARBA00022692"/>
    </source>
</evidence>
<dbReference type="InterPro" id="IPR017475">
    <property type="entry name" value="EPS_sugar_tfrase"/>
</dbReference>
<feature type="transmembrane region" description="Helical" evidence="9">
    <location>
        <begin position="41"/>
        <end position="60"/>
    </location>
</feature>
<name>A0A2N5Z9S5_MUIH1</name>
<evidence type="ECO:0000313" key="12">
    <source>
        <dbReference type="Proteomes" id="UP000234857"/>
    </source>
</evidence>
<evidence type="ECO:0000256" key="3">
    <source>
        <dbReference type="ARBA" id="ARBA00006464"/>
    </source>
</evidence>
<dbReference type="NCBIfam" id="TIGR03025">
    <property type="entry name" value="EPS_sugtrans"/>
    <property type="match status" value="1"/>
</dbReference>
<evidence type="ECO:0000256" key="5">
    <source>
        <dbReference type="ARBA" id="ARBA00022679"/>
    </source>
</evidence>
<feature type="domain" description="Bacterial sugar transferase" evidence="10">
    <location>
        <begin position="256"/>
        <end position="447"/>
    </location>
</feature>
<feature type="transmembrane region" description="Helical" evidence="9">
    <location>
        <begin position="96"/>
        <end position="116"/>
    </location>
</feature>
<dbReference type="EMBL" id="PKTG01000139">
    <property type="protein sequence ID" value="PLX15442.1"/>
    <property type="molecule type" value="Genomic_DNA"/>
</dbReference>
<dbReference type="InterPro" id="IPR003362">
    <property type="entry name" value="Bact_transf"/>
</dbReference>
<feature type="transmembrane region" description="Helical" evidence="9">
    <location>
        <begin position="261"/>
        <end position="282"/>
    </location>
</feature>
<evidence type="ECO:0000256" key="2">
    <source>
        <dbReference type="ARBA" id="ARBA00004236"/>
    </source>
</evidence>
<keyword evidence="5" id="KW-0808">Transferase</keyword>
<keyword evidence="7 9" id="KW-1133">Transmembrane helix</keyword>
<feature type="transmembrane region" description="Helical" evidence="9">
    <location>
        <begin position="430"/>
        <end position="448"/>
    </location>
</feature>
<dbReference type="PANTHER" id="PTHR30576">
    <property type="entry name" value="COLANIC BIOSYNTHESIS UDP-GLUCOSE LIPID CARRIER TRANSFERASE"/>
    <property type="match status" value="1"/>
</dbReference>
<evidence type="ECO:0000313" key="11">
    <source>
        <dbReference type="EMBL" id="PLX15442.1"/>
    </source>
</evidence>
<keyword evidence="4" id="KW-1003">Cell membrane</keyword>
<gene>
    <name evidence="11" type="ORF">C0601_12985</name>
</gene>
<keyword evidence="8 9" id="KW-0472">Membrane</keyword>
<comment type="similarity">
    <text evidence="3">Belongs to the bacterial sugar transferase family.</text>
</comment>
<evidence type="ECO:0000256" key="8">
    <source>
        <dbReference type="ARBA" id="ARBA00023136"/>
    </source>
</evidence>
<dbReference type="PANTHER" id="PTHR30576:SF4">
    <property type="entry name" value="UNDECAPRENYL-PHOSPHATE GALACTOSE PHOSPHOTRANSFERASE"/>
    <property type="match status" value="1"/>
</dbReference>
<evidence type="ECO:0000256" key="7">
    <source>
        <dbReference type="ARBA" id="ARBA00022989"/>
    </source>
</evidence>
<feature type="transmembrane region" description="Helical" evidence="9">
    <location>
        <begin position="72"/>
        <end position="90"/>
    </location>
</feature>
<dbReference type="AlphaFoldDB" id="A0A2N5Z9S5"/>
<comment type="caution">
    <text evidence="11">The sequence shown here is derived from an EMBL/GenBank/DDBJ whole genome shotgun (WGS) entry which is preliminary data.</text>
</comment>
<dbReference type="Pfam" id="PF02397">
    <property type="entry name" value="Bac_transf"/>
    <property type="match status" value="1"/>
</dbReference>
<keyword evidence="6 9" id="KW-0812">Transmembrane</keyword>
<feature type="transmembrane region" description="Helical" evidence="9">
    <location>
        <begin position="7"/>
        <end position="29"/>
    </location>
</feature>
<evidence type="ECO:0000259" key="10">
    <source>
        <dbReference type="Pfam" id="PF02397"/>
    </source>
</evidence>
<proteinExistence type="inferred from homology"/>
<evidence type="ECO:0000256" key="4">
    <source>
        <dbReference type="ARBA" id="ARBA00022475"/>
    </source>
</evidence>
<organism evidence="11 12">
    <name type="scientific">Muiribacterium halophilum</name>
    <dbReference type="NCBI Taxonomy" id="2053465"/>
    <lineage>
        <taxon>Bacteria</taxon>
        <taxon>Candidatus Muiribacteriota</taxon>
        <taxon>Candidatus Muiribacteriia</taxon>
        <taxon>Candidatus Muiribacteriales</taxon>
        <taxon>Candidatus Muiribacteriaceae</taxon>
        <taxon>Candidatus Muiribacterium</taxon>
    </lineage>
</organism>
<comment type="subcellular location">
    <subcellularLocation>
        <location evidence="2">Cell membrane</location>
    </subcellularLocation>
    <subcellularLocation>
        <location evidence="1">Membrane</location>
        <topology evidence="1">Multi-pass membrane protein</topology>
    </subcellularLocation>
</comment>